<proteinExistence type="predicted"/>
<comment type="caution">
    <text evidence="1">The sequence shown here is derived from an EMBL/GenBank/DDBJ whole genome shotgun (WGS) entry which is preliminary data.</text>
</comment>
<reference evidence="1" key="1">
    <citation type="submission" date="2020-09" db="EMBL/GenBank/DDBJ databases">
        <title>Genome-Enabled Discovery of Anthraquinone Biosynthesis in Senna tora.</title>
        <authorList>
            <person name="Kang S.-H."/>
            <person name="Pandey R.P."/>
            <person name="Lee C.-M."/>
            <person name="Sim J.-S."/>
            <person name="Jeong J.-T."/>
            <person name="Choi B.-S."/>
            <person name="Jung M."/>
            <person name="Ginzburg D."/>
            <person name="Zhao K."/>
            <person name="Won S.Y."/>
            <person name="Oh T.-J."/>
            <person name="Yu Y."/>
            <person name="Kim N.-H."/>
            <person name="Lee O.R."/>
            <person name="Lee T.-H."/>
            <person name="Bashyal P."/>
            <person name="Kim T.-S."/>
            <person name="Lee W.-H."/>
            <person name="Kawkins C."/>
            <person name="Kim C.-K."/>
            <person name="Kim J.S."/>
            <person name="Ahn B.O."/>
            <person name="Rhee S.Y."/>
            <person name="Sohng J.K."/>
        </authorList>
    </citation>
    <scope>NUCLEOTIDE SEQUENCE</scope>
    <source>
        <tissue evidence="1">Leaf</tissue>
    </source>
</reference>
<protein>
    <submittedName>
        <fullName evidence="1">Uncharacterized protein</fullName>
    </submittedName>
</protein>
<sequence length="20" mass="2302">MGHWPDKLLMGRGWESRACA</sequence>
<gene>
    <name evidence="1" type="ORF">G2W53_021194</name>
</gene>
<dbReference type="AlphaFoldDB" id="A0A834TJR1"/>
<name>A0A834TJR1_9FABA</name>
<keyword evidence="2" id="KW-1185">Reference proteome</keyword>
<organism evidence="1 2">
    <name type="scientific">Senna tora</name>
    <dbReference type="NCBI Taxonomy" id="362788"/>
    <lineage>
        <taxon>Eukaryota</taxon>
        <taxon>Viridiplantae</taxon>
        <taxon>Streptophyta</taxon>
        <taxon>Embryophyta</taxon>
        <taxon>Tracheophyta</taxon>
        <taxon>Spermatophyta</taxon>
        <taxon>Magnoliopsida</taxon>
        <taxon>eudicotyledons</taxon>
        <taxon>Gunneridae</taxon>
        <taxon>Pentapetalae</taxon>
        <taxon>rosids</taxon>
        <taxon>fabids</taxon>
        <taxon>Fabales</taxon>
        <taxon>Fabaceae</taxon>
        <taxon>Caesalpinioideae</taxon>
        <taxon>Cassia clade</taxon>
        <taxon>Senna</taxon>
    </lineage>
</organism>
<dbReference type="Proteomes" id="UP000634136">
    <property type="component" value="Unassembled WGS sequence"/>
</dbReference>
<evidence type="ECO:0000313" key="1">
    <source>
        <dbReference type="EMBL" id="KAF7823050.1"/>
    </source>
</evidence>
<dbReference type="EMBL" id="JAAIUW010000007">
    <property type="protein sequence ID" value="KAF7823050.1"/>
    <property type="molecule type" value="Genomic_DNA"/>
</dbReference>
<accession>A0A834TJR1</accession>
<evidence type="ECO:0000313" key="2">
    <source>
        <dbReference type="Proteomes" id="UP000634136"/>
    </source>
</evidence>